<sequence length="271" mass="30304">MWVFVINLDRDRERLARMLSEGQRVGISFERFVAVDGKHLDGELRDQFYQGAAPHEAAFTAGEIGCYASHLRIHRLLEDRTGEFALILEDDVRLADDLVPTIKAAVGCARDWDIIRLSNATKSVVQPVAPLGNGRDLVRYWTVPNGTGAYLISRTGAIKFADAYARRTLPIDEDLRRPWRSGLVTYGVVPPPVDPDVLDTSQIDAMGRDRKLSARARFKDAAPRRDALAQWRYRLATFGALGSLRAVAHSAAASVVKRMRGRKAAEKFYRL</sequence>
<reference evidence="2 3" key="1">
    <citation type="submission" date="2019-11" db="EMBL/GenBank/DDBJ databases">
        <title>Identification of a novel strain.</title>
        <authorList>
            <person name="Xu Q."/>
            <person name="Wang G."/>
        </authorList>
    </citation>
    <scope>NUCLEOTIDE SEQUENCE [LARGE SCALE GENOMIC DNA]</scope>
    <source>
        <strain evidence="3">xq</strain>
    </source>
</reference>
<dbReference type="CDD" id="cd06532">
    <property type="entry name" value="Glyco_transf_25"/>
    <property type="match status" value="1"/>
</dbReference>
<dbReference type="EMBL" id="WMBQ01000002">
    <property type="protein sequence ID" value="MTD95391.1"/>
    <property type="molecule type" value="Genomic_DNA"/>
</dbReference>
<evidence type="ECO:0000313" key="3">
    <source>
        <dbReference type="Proteomes" id="UP000440694"/>
    </source>
</evidence>
<keyword evidence="3" id="KW-1185">Reference proteome</keyword>
<evidence type="ECO:0000259" key="1">
    <source>
        <dbReference type="Pfam" id="PF01755"/>
    </source>
</evidence>
<dbReference type="InterPro" id="IPR002654">
    <property type="entry name" value="Glyco_trans_25"/>
</dbReference>
<protein>
    <recommendedName>
        <fullName evidence="1">Glycosyl transferase family 25 domain-containing protein</fullName>
    </recommendedName>
</protein>
<accession>A0A6I3KRN6</accession>
<dbReference type="AlphaFoldDB" id="A0A6I3KRN6"/>
<dbReference type="Pfam" id="PF01755">
    <property type="entry name" value="Glyco_transf_25"/>
    <property type="match status" value="1"/>
</dbReference>
<organism evidence="2 3">
    <name type="scientific">Hyphomicrobium album</name>
    <dbReference type="NCBI Taxonomy" id="2665159"/>
    <lineage>
        <taxon>Bacteria</taxon>
        <taxon>Pseudomonadati</taxon>
        <taxon>Pseudomonadota</taxon>
        <taxon>Alphaproteobacteria</taxon>
        <taxon>Hyphomicrobiales</taxon>
        <taxon>Hyphomicrobiaceae</taxon>
        <taxon>Hyphomicrobium</taxon>
    </lineage>
</organism>
<comment type="caution">
    <text evidence="2">The sequence shown here is derived from an EMBL/GenBank/DDBJ whole genome shotgun (WGS) entry which is preliminary data.</text>
</comment>
<proteinExistence type="predicted"/>
<gene>
    <name evidence="2" type="ORF">GIW81_13710</name>
</gene>
<name>A0A6I3KRN6_9HYPH</name>
<feature type="domain" description="Glycosyl transferase family 25" evidence="1">
    <location>
        <begin position="3"/>
        <end position="173"/>
    </location>
</feature>
<evidence type="ECO:0000313" key="2">
    <source>
        <dbReference type="EMBL" id="MTD95391.1"/>
    </source>
</evidence>
<dbReference type="RefSeq" id="WP_154739942.1">
    <property type="nucleotide sequence ID" value="NZ_WMBQ01000002.1"/>
</dbReference>
<dbReference type="Proteomes" id="UP000440694">
    <property type="component" value="Unassembled WGS sequence"/>
</dbReference>